<reference evidence="1" key="1">
    <citation type="submission" date="2021-08" db="EMBL/GenBank/DDBJ databases">
        <title>Sphingopyxis panaciterrulae sp. nov., isolated from the surface water of the Yellow Sea.</title>
        <authorList>
            <person name="Gao Z."/>
            <person name="Zhang D."/>
            <person name="Zhang A."/>
        </authorList>
    </citation>
    <scope>NUCLEOTIDE SEQUENCE</scope>
    <source>
        <strain evidence="1">XHP0097</strain>
    </source>
</reference>
<name>A0ABS7MCR9_9SPHN</name>
<keyword evidence="2" id="KW-1185">Reference proteome</keyword>
<dbReference type="Proteomes" id="UP001166571">
    <property type="component" value="Unassembled WGS sequence"/>
</dbReference>
<evidence type="ECO:0000313" key="1">
    <source>
        <dbReference type="EMBL" id="MBY4636821.1"/>
    </source>
</evidence>
<proteinExistence type="predicted"/>
<evidence type="ECO:0000313" key="2">
    <source>
        <dbReference type="Proteomes" id="UP001166571"/>
    </source>
</evidence>
<gene>
    <name evidence="1" type="ORF">K5P26_06665</name>
</gene>
<accession>A0ABS7MCR9</accession>
<organism evidence="1 2">
    <name type="scientific">Sphingopyxis jiangsuensis</name>
    <dbReference type="NCBI Taxonomy" id="2871171"/>
    <lineage>
        <taxon>Bacteria</taxon>
        <taxon>Pseudomonadati</taxon>
        <taxon>Pseudomonadota</taxon>
        <taxon>Alphaproteobacteria</taxon>
        <taxon>Sphingomonadales</taxon>
        <taxon>Sphingomonadaceae</taxon>
        <taxon>Sphingopyxis</taxon>
    </lineage>
</organism>
<protein>
    <recommendedName>
        <fullName evidence="3">Inovirus Gp2 family protein</fullName>
    </recommendedName>
</protein>
<sequence>MVAAAEFALANGFPFNRHWIVHYERAQVTETAAAKFVGHLLRLASAFVRREGGQLAALWARENGEGKGGHVHILLHVPAGITLRNRTRRWIIAAGGIYRVRVSRIKVIGGTLTNANLASRRYRQNVWILVGYLLKGATTDTGAAICLNRHGEGGRIVGKRAGWTQNIGRLAQLKAKNYVRP</sequence>
<evidence type="ECO:0008006" key="3">
    <source>
        <dbReference type="Google" id="ProtNLM"/>
    </source>
</evidence>
<dbReference type="EMBL" id="JAILXK010000001">
    <property type="protein sequence ID" value="MBY4636821.1"/>
    <property type="molecule type" value="Genomic_DNA"/>
</dbReference>
<dbReference type="RefSeq" id="WP_222136150.1">
    <property type="nucleotide sequence ID" value="NZ_JAILXK010000001.1"/>
</dbReference>
<comment type="caution">
    <text evidence="1">The sequence shown here is derived from an EMBL/GenBank/DDBJ whole genome shotgun (WGS) entry which is preliminary data.</text>
</comment>